<evidence type="ECO:0000256" key="2">
    <source>
        <dbReference type="ARBA" id="ARBA00022475"/>
    </source>
</evidence>
<feature type="domain" description="Putative aromatic acid exporter C-terminal" evidence="7">
    <location>
        <begin position="145"/>
        <end position="309"/>
    </location>
</feature>
<evidence type="ECO:0000313" key="8">
    <source>
        <dbReference type="EMBL" id="MFC2948233.1"/>
    </source>
</evidence>
<evidence type="ECO:0000256" key="4">
    <source>
        <dbReference type="ARBA" id="ARBA00022989"/>
    </source>
</evidence>
<sequence length="325" mass="37466">MKIGYRTIKTAAGTPIAITIAQLFGVSNFVSAGILTILCIQPSRKRSYLSAWHRLLACLLAIVFSYVFFEVLGYNPISVGLMLLAFIPTTVYFRVTPGIATSSVIILNLYASNAMTYDFVLDQLLLIFIGIGTALVLNVYMPSLDNELNEKQKQLEKNFQVILHEIALYVRNKDIDWDGKEITETEKLLEEAWDLVERDKENHLLRSEHPYREYFRMRARQFELLQRMLPLVTKLPNKVITSEKVASFFEKLAENVTPANRASIFLKELDELKQEFADEDLPTTREEFEIRANLFRLLHEIEDYLLLKKKYKKSDVSTGKKIVRG</sequence>
<comment type="caution">
    <text evidence="8">The sequence shown here is derived from an EMBL/GenBank/DDBJ whole genome shotgun (WGS) entry which is preliminary data.</text>
</comment>
<feature type="transmembrane region" description="Helical" evidence="6">
    <location>
        <begin position="81"/>
        <end position="107"/>
    </location>
</feature>
<reference evidence="9" key="1">
    <citation type="journal article" date="2019" name="Int. J. Syst. Evol. Microbiol.">
        <title>The Global Catalogue of Microorganisms (GCM) 10K type strain sequencing project: providing services to taxonomists for standard genome sequencing and annotation.</title>
        <authorList>
            <consortium name="The Broad Institute Genomics Platform"/>
            <consortium name="The Broad Institute Genome Sequencing Center for Infectious Disease"/>
            <person name="Wu L."/>
            <person name="Ma J."/>
        </authorList>
    </citation>
    <scope>NUCLEOTIDE SEQUENCE [LARGE SCALE GENOMIC DNA]</scope>
    <source>
        <strain evidence="9">KCTC 13193</strain>
    </source>
</reference>
<dbReference type="EMBL" id="JBHRRZ010000014">
    <property type="protein sequence ID" value="MFC2948233.1"/>
    <property type="molecule type" value="Genomic_DNA"/>
</dbReference>
<dbReference type="InterPro" id="IPR021062">
    <property type="entry name" value="ArAE_1_C"/>
</dbReference>
<keyword evidence="2" id="KW-1003">Cell membrane</keyword>
<dbReference type="InterPro" id="IPR038323">
    <property type="entry name" value="ArAE_1_C_sf"/>
</dbReference>
<evidence type="ECO:0000313" key="9">
    <source>
        <dbReference type="Proteomes" id="UP001595387"/>
    </source>
</evidence>
<evidence type="ECO:0000256" key="5">
    <source>
        <dbReference type="ARBA" id="ARBA00023136"/>
    </source>
</evidence>
<evidence type="ECO:0000259" key="7">
    <source>
        <dbReference type="Pfam" id="PF11728"/>
    </source>
</evidence>
<proteinExistence type="predicted"/>
<evidence type="ECO:0000256" key="3">
    <source>
        <dbReference type="ARBA" id="ARBA00022692"/>
    </source>
</evidence>
<organism evidence="8 9">
    <name type="scientific">Virgibacillus sediminis</name>
    <dbReference type="NCBI Taxonomy" id="202260"/>
    <lineage>
        <taxon>Bacteria</taxon>
        <taxon>Bacillati</taxon>
        <taxon>Bacillota</taxon>
        <taxon>Bacilli</taxon>
        <taxon>Bacillales</taxon>
        <taxon>Bacillaceae</taxon>
        <taxon>Virgibacillus</taxon>
    </lineage>
</organism>
<dbReference type="Gene3D" id="1.20.120.940">
    <property type="entry name" value="Putative aromatic acid exporter, C-terminal domain"/>
    <property type="match status" value="1"/>
</dbReference>
<dbReference type="Proteomes" id="UP001595387">
    <property type="component" value="Unassembled WGS sequence"/>
</dbReference>
<evidence type="ECO:0000256" key="6">
    <source>
        <dbReference type="SAM" id="Phobius"/>
    </source>
</evidence>
<dbReference type="PANTHER" id="PTHR40064:SF1">
    <property type="entry name" value="MEMBRANE PROTEIN"/>
    <property type="match status" value="1"/>
</dbReference>
<keyword evidence="5 6" id="KW-0472">Membrane</keyword>
<dbReference type="InterPro" id="IPR052984">
    <property type="entry name" value="UPF0421"/>
</dbReference>
<dbReference type="InterPro" id="IPR010343">
    <property type="entry name" value="ArAE_1"/>
</dbReference>
<protein>
    <submittedName>
        <fullName evidence="8">Aromatic acid exporter family protein</fullName>
    </submittedName>
</protein>
<dbReference type="Pfam" id="PF06081">
    <property type="entry name" value="ArAE_1"/>
    <property type="match status" value="1"/>
</dbReference>
<dbReference type="RefSeq" id="WP_390304965.1">
    <property type="nucleotide sequence ID" value="NZ_JBHRRZ010000014.1"/>
</dbReference>
<feature type="transmembrane region" description="Helical" evidence="6">
    <location>
        <begin position="52"/>
        <end position="69"/>
    </location>
</feature>
<comment type="subcellular location">
    <subcellularLocation>
        <location evidence="1">Cell membrane</location>
        <topology evidence="1">Multi-pass membrane protein</topology>
    </subcellularLocation>
</comment>
<gene>
    <name evidence="8" type="ORF">ACFODW_07770</name>
</gene>
<feature type="transmembrane region" description="Helical" evidence="6">
    <location>
        <begin position="16"/>
        <end position="40"/>
    </location>
</feature>
<dbReference type="Pfam" id="PF11728">
    <property type="entry name" value="ArAE_1_C"/>
    <property type="match status" value="1"/>
</dbReference>
<accession>A0ABV7A5V1</accession>
<name>A0ABV7A5V1_9BACI</name>
<keyword evidence="3 6" id="KW-0812">Transmembrane</keyword>
<keyword evidence="4 6" id="KW-1133">Transmembrane helix</keyword>
<evidence type="ECO:0000256" key="1">
    <source>
        <dbReference type="ARBA" id="ARBA00004651"/>
    </source>
</evidence>
<feature type="transmembrane region" description="Helical" evidence="6">
    <location>
        <begin position="119"/>
        <end position="141"/>
    </location>
</feature>
<keyword evidence="9" id="KW-1185">Reference proteome</keyword>
<dbReference type="PANTHER" id="PTHR40064">
    <property type="entry name" value="MEMBRANE PROTEIN-RELATED"/>
    <property type="match status" value="1"/>
</dbReference>